<dbReference type="EMBL" id="NOKA02000059">
    <property type="protein sequence ID" value="RDY29886.1"/>
    <property type="molecule type" value="Genomic_DNA"/>
</dbReference>
<dbReference type="OrthoDB" id="9798064at2"/>
<feature type="transmembrane region" description="Helical" evidence="8">
    <location>
        <begin position="66"/>
        <end position="87"/>
    </location>
</feature>
<keyword evidence="4" id="KW-1003">Cell membrane</keyword>
<feature type="transmembrane region" description="Helical" evidence="8">
    <location>
        <begin position="99"/>
        <end position="120"/>
    </location>
</feature>
<evidence type="ECO:0000313" key="11">
    <source>
        <dbReference type="Proteomes" id="UP000216411"/>
    </source>
</evidence>
<dbReference type="InterPro" id="IPR038770">
    <property type="entry name" value="Na+/solute_symporter_sf"/>
</dbReference>
<accession>A0A255I1Q5</accession>
<comment type="caution">
    <text evidence="10">The sequence shown here is derived from an EMBL/GenBank/DDBJ whole genome shotgun (WGS) entry which is preliminary data.</text>
</comment>
<evidence type="ECO:0000256" key="3">
    <source>
        <dbReference type="ARBA" id="ARBA00022448"/>
    </source>
</evidence>
<dbReference type="Gene3D" id="1.20.1530.20">
    <property type="match status" value="1"/>
</dbReference>
<dbReference type="GO" id="GO:0005886">
    <property type="term" value="C:plasma membrane"/>
    <property type="evidence" value="ECO:0007669"/>
    <property type="project" value="UniProtKB-SubCell"/>
</dbReference>
<comment type="similarity">
    <text evidence="2">Belongs to the auxin efflux carrier (TC 2.A.69) family.</text>
</comment>
<feature type="transmembrane region" description="Helical" evidence="8">
    <location>
        <begin position="35"/>
        <end position="54"/>
    </location>
</feature>
<reference evidence="10" key="3">
    <citation type="submission" date="2018-07" db="EMBL/GenBank/DDBJ databases">
        <authorList>
            <person name="Quirk P.G."/>
            <person name="Krulwich T.A."/>
        </authorList>
    </citation>
    <scope>NUCLEOTIDE SEQUENCE</scope>
    <source>
        <strain evidence="10">CCRI-19302</strain>
    </source>
</reference>
<sequence length="306" mass="33765">MNYSAIIDTMFKLLALLILGYYLNKKSYINSDTNVSLSNMIVKFTAPALIISSVCTPQPSNKGEVLKIVGVGIIIYVLLPILAYCITKILKITKSKEGIYQLLIVFSNVSFMSYPIVQALYGDTAIFYNTLLHMPFNILIFTYGEYLLSKGEGNIKIRPKDIFTPGVVSAIIAIIIYFTEINVPSFISATCSFLGSITTPLSMLILGSVLGDYPIRELFSERKLYIVSIIKLIVIPIITFFIAKQIFTDSVIIGVATLSMGMPAASMCVMLCVEHKGQIKTASVGVFLTTILSLISIPVIYILFLR</sequence>
<keyword evidence="11" id="KW-1185">Reference proteome</keyword>
<evidence type="ECO:0000313" key="10">
    <source>
        <dbReference type="EMBL" id="RDY29886.1"/>
    </source>
</evidence>
<evidence type="ECO:0000256" key="7">
    <source>
        <dbReference type="ARBA" id="ARBA00023136"/>
    </source>
</evidence>
<keyword evidence="3" id="KW-0813">Transport</keyword>
<evidence type="ECO:0000256" key="6">
    <source>
        <dbReference type="ARBA" id="ARBA00022989"/>
    </source>
</evidence>
<keyword evidence="7 8" id="KW-0472">Membrane</keyword>
<keyword evidence="6 8" id="KW-1133">Transmembrane helix</keyword>
<feature type="transmembrane region" description="Helical" evidence="8">
    <location>
        <begin position="126"/>
        <end position="149"/>
    </location>
</feature>
<evidence type="ECO:0000256" key="4">
    <source>
        <dbReference type="ARBA" id="ARBA00022475"/>
    </source>
</evidence>
<evidence type="ECO:0000256" key="2">
    <source>
        <dbReference type="ARBA" id="ARBA00010145"/>
    </source>
</evidence>
<evidence type="ECO:0000256" key="1">
    <source>
        <dbReference type="ARBA" id="ARBA00004651"/>
    </source>
</evidence>
<feature type="transmembrane region" description="Helical" evidence="8">
    <location>
        <begin position="252"/>
        <end position="273"/>
    </location>
</feature>
<dbReference type="Proteomes" id="UP000247523">
    <property type="component" value="Unassembled WGS sequence"/>
</dbReference>
<proteinExistence type="inferred from homology"/>
<feature type="transmembrane region" description="Helical" evidence="8">
    <location>
        <begin position="185"/>
        <end position="212"/>
    </location>
</feature>
<comment type="subcellular location">
    <subcellularLocation>
        <location evidence="1">Cell membrane</location>
        <topology evidence="1">Multi-pass membrane protein</topology>
    </subcellularLocation>
</comment>
<reference evidence="9 12" key="2">
    <citation type="submission" date="2018-05" db="EMBL/GenBank/DDBJ databases">
        <title>Genomic Encyclopedia of Type Strains, Phase IV (KMG-IV): sequencing the most valuable type-strain genomes for metagenomic binning, comparative biology and taxonomic classification.</title>
        <authorList>
            <person name="Goeker M."/>
        </authorList>
    </citation>
    <scope>NUCLEOTIDE SEQUENCE [LARGE SCALE GENOMIC DNA]</scope>
    <source>
        <strain evidence="9 12">DSM 28816</strain>
    </source>
</reference>
<feature type="transmembrane region" description="Helical" evidence="8">
    <location>
        <begin position="161"/>
        <end position="179"/>
    </location>
</feature>
<evidence type="ECO:0000313" key="12">
    <source>
        <dbReference type="Proteomes" id="UP000247523"/>
    </source>
</evidence>
<feature type="transmembrane region" description="Helical" evidence="8">
    <location>
        <begin position="285"/>
        <end position="304"/>
    </location>
</feature>
<reference evidence="10 11" key="1">
    <citation type="journal article" date="2017" name="Genome Announc.">
        <title>Draft Genome Sequence of a Sporulating and Motile Strain of Lachnotalea glycerini Isolated from Water in Quebec City, Canada.</title>
        <authorList>
            <person name="Maheux A.F."/>
            <person name="Boudreau D.K."/>
            <person name="Berube E."/>
            <person name="Boissinot M."/>
            <person name="Raymond F."/>
            <person name="Brodeur S."/>
            <person name="Corbeil J."/>
            <person name="Isabel S."/>
            <person name="Omar R.F."/>
            <person name="Bergeron M.G."/>
        </authorList>
    </citation>
    <scope>NUCLEOTIDE SEQUENCE [LARGE SCALE GENOMIC DNA]</scope>
    <source>
        <strain evidence="10 11">CCRI-19302</strain>
    </source>
</reference>
<feature type="transmembrane region" description="Helical" evidence="8">
    <location>
        <begin position="224"/>
        <end position="246"/>
    </location>
</feature>
<evidence type="ECO:0000256" key="5">
    <source>
        <dbReference type="ARBA" id="ARBA00022692"/>
    </source>
</evidence>
<dbReference type="Proteomes" id="UP000216411">
    <property type="component" value="Unassembled WGS sequence"/>
</dbReference>
<evidence type="ECO:0000313" key="9">
    <source>
        <dbReference type="EMBL" id="PXV85319.1"/>
    </source>
</evidence>
<evidence type="ECO:0000256" key="8">
    <source>
        <dbReference type="SAM" id="Phobius"/>
    </source>
</evidence>
<dbReference type="InterPro" id="IPR004776">
    <property type="entry name" value="Mem_transp_PIN-like"/>
</dbReference>
<name>A0A255I1Q5_9FIRM</name>
<dbReference type="AlphaFoldDB" id="A0A255I1Q5"/>
<dbReference type="EMBL" id="QICS01000018">
    <property type="protein sequence ID" value="PXV85319.1"/>
    <property type="molecule type" value="Genomic_DNA"/>
</dbReference>
<dbReference type="Pfam" id="PF03547">
    <property type="entry name" value="Mem_trans"/>
    <property type="match status" value="1"/>
</dbReference>
<evidence type="ECO:0008006" key="13">
    <source>
        <dbReference type="Google" id="ProtNLM"/>
    </source>
</evidence>
<dbReference type="PANTHER" id="PTHR36838:SF1">
    <property type="entry name" value="SLR1864 PROTEIN"/>
    <property type="match status" value="1"/>
</dbReference>
<organism evidence="10 11">
    <name type="scientific">Lachnotalea glycerini</name>
    <dbReference type="NCBI Taxonomy" id="1763509"/>
    <lineage>
        <taxon>Bacteria</taxon>
        <taxon>Bacillati</taxon>
        <taxon>Bacillota</taxon>
        <taxon>Clostridia</taxon>
        <taxon>Lachnospirales</taxon>
        <taxon>Lachnospiraceae</taxon>
        <taxon>Lachnotalea</taxon>
    </lineage>
</organism>
<feature type="transmembrane region" description="Helical" evidence="8">
    <location>
        <begin position="6"/>
        <end position="23"/>
    </location>
</feature>
<dbReference type="RefSeq" id="WP_094380118.1">
    <property type="nucleotide sequence ID" value="NZ_NOKA02000059.1"/>
</dbReference>
<dbReference type="PANTHER" id="PTHR36838">
    <property type="entry name" value="AUXIN EFFLUX CARRIER FAMILY PROTEIN"/>
    <property type="match status" value="1"/>
</dbReference>
<dbReference type="GO" id="GO:0055085">
    <property type="term" value="P:transmembrane transport"/>
    <property type="evidence" value="ECO:0007669"/>
    <property type="project" value="InterPro"/>
</dbReference>
<gene>
    <name evidence="9" type="ORF">C8E03_11828</name>
    <name evidence="10" type="ORF">CG710_017640</name>
</gene>
<protein>
    <recommendedName>
        <fullName evidence="13">AEC family transporter</fullName>
    </recommendedName>
</protein>
<keyword evidence="5 8" id="KW-0812">Transmembrane</keyword>